<evidence type="ECO:0000259" key="2">
    <source>
        <dbReference type="Pfam" id="PF04151"/>
    </source>
</evidence>
<keyword evidence="5" id="KW-1185">Reference proteome</keyword>
<dbReference type="Pfam" id="PF20041">
    <property type="entry name" value="DUF6443"/>
    <property type="match status" value="1"/>
</dbReference>
<dbReference type="Gene3D" id="2.180.10.10">
    <property type="entry name" value="RHS repeat-associated core"/>
    <property type="match status" value="1"/>
</dbReference>
<evidence type="ECO:0000259" key="3">
    <source>
        <dbReference type="Pfam" id="PF20041"/>
    </source>
</evidence>
<dbReference type="PROSITE" id="PS00018">
    <property type="entry name" value="EF_HAND_1"/>
    <property type="match status" value="1"/>
</dbReference>
<accession>A0A2U2P9L0</accession>
<dbReference type="EMBL" id="QEAS01000044">
    <property type="protein sequence ID" value="PWG77984.1"/>
    <property type="molecule type" value="Genomic_DNA"/>
</dbReference>
<feature type="domain" description="DUF6443" evidence="3">
    <location>
        <begin position="431"/>
        <end position="562"/>
    </location>
</feature>
<reference evidence="4 5" key="1">
    <citation type="submission" date="2018-04" db="EMBL/GenBank/DDBJ databases">
        <title>Pedobacter chongqingensis sp. nov., isolated from a rottenly hemp rope.</title>
        <authorList>
            <person name="Cai Y."/>
        </authorList>
    </citation>
    <scope>NUCLEOTIDE SEQUENCE [LARGE SCALE GENOMIC DNA]</scope>
    <source>
        <strain evidence="4 5">FJ4-8</strain>
    </source>
</reference>
<feature type="region of interest" description="Disordered" evidence="1">
    <location>
        <begin position="1269"/>
        <end position="1295"/>
    </location>
</feature>
<gene>
    <name evidence="4" type="ORF">DDR33_24615</name>
</gene>
<dbReference type="PANTHER" id="PTHR32305">
    <property type="match status" value="1"/>
</dbReference>
<dbReference type="InterPro" id="IPR018247">
    <property type="entry name" value="EF_Hand_1_Ca_BS"/>
</dbReference>
<dbReference type="InterPro" id="IPR007280">
    <property type="entry name" value="Peptidase_C_arc/bac"/>
</dbReference>
<dbReference type="Gene3D" id="2.60.120.380">
    <property type="match status" value="3"/>
</dbReference>
<evidence type="ECO:0000313" key="5">
    <source>
        <dbReference type="Proteomes" id="UP000245647"/>
    </source>
</evidence>
<dbReference type="InterPro" id="IPR050708">
    <property type="entry name" value="T6SS_VgrG/RHS"/>
</dbReference>
<organism evidence="4 5">
    <name type="scientific">Pararcticibacter amylolyticus</name>
    <dbReference type="NCBI Taxonomy" id="2173175"/>
    <lineage>
        <taxon>Bacteria</taxon>
        <taxon>Pseudomonadati</taxon>
        <taxon>Bacteroidota</taxon>
        <taxon>Sphingobacteriia</taxon>
        <taxon>Sphingobacteriales</taxon>
        <taxon>Sphingobacteriaceae</taxon>
        <taxon>Pararcticibacter</taxon>
    </lineage>
</organism>
<protein>
    <submittedName>
        <fullName evidence="4">Uncharacterized protein</fullName>
    </submittedName>
</protein>
<name>A0A2U2P9L0_9SPHI</name>
<proteinExistence type="predicted"/>
<sequence length="1464" mass="161353">MREKMKTLKYISKLLLCFILILITQKSFSQGASSSDPIIVDLCGYGGWYSDVQDTRLGTFQNDGQIWYRFAIGSTQTVTISHCSSEIDTYMELYSYPYGNISLLTSNDDNGPECHSSQASIRMTLDPGIYYVMSGGHGDVRGDIITEITCAAPSGSSLVGATYNNPIDMGTIMGVPRFDTRSILSCYSNLVGQSGKDICYKFNVSSNMNVSVSTEMSNVALVNLYILDANKNIIETADGIMRNIISNMSLTPGSYYAIVEPADYQYTDYEHIIRVDFKADIPGAQFIYPINAGVLTNGSTYSDLKNNSPSFGYANDMGQPSDDIFYKFKLNTTTNTEVTISHCGSNFDTYLYLLDAAGNIISSNDNNGPVCNTTQASIKQLLSPGTYYVVSEGAGNNSGNLNTQISVGEKKGWTSNVQNYVRTYIPRTEITDYTAVESASSNKDLVQTSTAFFDGLGQLIQTVQRQGSASGSDLVQAVMYDGEGREFRKYLPYKYNSTDGGFKIGNPDANVKAFYNPLSPGATGISPSDYPYADAVIEQSSIGRMLEQGAPGAAWQPVSSAVSGGGHTIKTTYGGNSYGGVKKWSVTATGGAVNGTYSNTTLSKTTKTDENGNRSIEYKDIEGMIILKQAEGPQGAFLDTYYVYDDLGNLRYVIPPAVTVTSFNEIDDVYKQYIYGYVYDNKNRLAKKHVPGKGIDYFVYNKLDQVILTQNSMQRDRSYTLWSFTKYDAHGRVVLTGECDFVTSQEAGQANADLFTGAVWETFTGTGPAQGYNNASYPTNYTKILTVNYYGEYSVPGNSSTYNASVTVSPRIKGLLTASKENIIGTSDYLLSVNYYDDYGRLKETVSQNHLGGVDRIVKTYSFNGELKTNTRVHNTSTASVTISNRYIYDHMGRERQVFQKMNNDPEVKLTDITYNEVGQSINKTLCNDQQSTSYAYNQRGWLKSSVSPQFAFELKYENGTSPQYNGNVSNQLWGNGVLNNTFTYTYDKLNRMLSGTSPGLGETVNYDVMGNITSLTRDGYGTNTYSYNGNRLNSILGFLNGSYSYDTDGSMTQDGPRGISISYNSLGLPQKITGNQNVTYTYTARGVKLKKQSASGVVDYVNGIQYLNGSLDIVLTEEGVARRNGSSYSYEYDLKDHLGNVRYTFYRNPSSGQIERIQSDNYYPFGLRKSVAPVSLNNKYLYNGKELQEELNQYDYGARFYDPVVGRFNTIDPLLELDRKTTPYAYVFNNPLRFIDPTGMKGESTHTDIFGNVLAVYHDGDLGVYKHDDNADGSTPTKANIDKRHAKSTSAGGEKMGETEFWDEFIAPGETEGSGSIHFSKDPAQSWDGLVKWGNERATNQDLSITQKESKLNQVLDIKNNKAWADAGPMTGRLLNGKFATARSAGNYLAGMNGVTGTFQGNHISGETYMKLAGAYQVGEFTKWNIFRILTFGTAFGPAPYYGEETYSGRRILQGINAGLSNK</sequence>
<dbReference type="NCBIfam" id="TIGR03696">
    <property type="entry name" value="Rhs_assc_core"/>
    <property type="match status" value="1"/>
</dbReference>
<dbReference type="Pfam" id="PF04151">
    <property type="entry name" value="PPC"/>
    <property type="match status" value="1"/>
</dbReference>
<evidence type="ECO:0000256" key="1">
    <source>
        <dbReference type="SAM" id="MobiDB-lite"/>
    </source>
</evidence>
<feature type="domain" description="Peptidase C-terminal archaeal/bacterial" evidence="2">
    <location>
        <begin position="325"/>
        <end position="389"/>
    </location>
</feature>
<dbReference type="Proteomes" id="UP000245647">
    <property type="component" value="Unassembled WGS sequence"/>
</dbReference>
<dbReference type="PANTHER" id="PTHR32305:SF15">
    <property type="entry name" value="PROTEIN RHSA-RELATED"/>
    <property type="match status" value="1"/>
</dbReference>
<dbReference type="InterPro" id="IPR045619">
    <property type="entry name" value="DUF6443"/>
</dbReference>
<evidence type="ECO:0000313" key="4">
    <source>
        <dbReference type="EMBL" id="PWG77984.1"/>
    </source>
</evidence>
<dbReference type="InterPro" id="IPR022385">
    <property type="entry name" value="Rhs_assc_core"/>
</dbReference>
<comment type="caution">
    <text evidence="4">The sequence shown here is derived from an EMBL/GenBank/DDBJ whole genome shotgun (WGS) entry which is preliminary data.</text>
</comment>